<dbReference type="EMBL" id="CAJPDQ010000029">
    <property type="protein sequence ID" value="CAF9928139.1"/>
    <property type="molecule type" value="Genomic_DNA"/>
</dbReference>
<keyword evidence="1" id="KW-0479">Metal-binding</keyword>
<dbReference type="SMART" id="SM00906">
    <property type="entry name" value="Fungal_trans"/>
    <property type="match status" value="1"/>
</dbReference>
<dbReference type="PROSITE" id="PS00463">
    <property type="entry name" value="ZN2_CY6_FUNGAL_1"/>
    <property type="match status" value="1"/>
</dbReference>
<accession>A0A8H3FRP4</accession>
<dbReference type="Proteomes" id="UP000664169">
    <property type="component" value="Unassembled WGS sequence"/>
</dbReference>
<reference evidence="5" key="1">
    <citation type="submission" date="2021-03" db="EMBL/GenBank/DDBJ databases">
        <authorList>
            <person name="Tagirdzhanova G."/>
        </authorList>
    </citation>
    <scope>NUCLEOTIDE SEQUENCE</scope>
</reference>
<evidence type="ECO:0000313" key="6">
    <source>
        <dbReference type="Proteomes" id="UP000664169"/>
    </source>
</evidence>
<keyword evidence="2" id="KW-0539">Nucleus</keyword>
<feature type="compositionally biased region" description="Basic and acidic residues" evidence="3">
    <location>
        <begin position="210"/>
        <end position="224"/>
    </location>
</feature>
<feature type="compositionally biased region" description="Low complexity" evidence="3">
    <location>
        <begin position="801"/>
        <end position="818"/>
    </location>
</feature>
<dbReference type="PANTHER" id="PTHR46910">
    <property type="entry name" value="TRANSCRIPTION FACTOR PDR1"/>
    <property type="match status" value="1"/>
</dbReference>
<dbReference type="SMART" id="SM00066">
    <property type="entry name" value="GAL4"/>
    <property type="match status" value="1"/>
</dbReference>
<feature type="compositionally biased region" description="Polar residues" evidence="3">
    <location>
        <begin position="174"/>
        <end position="209"/>
    </location>
</feature>
<sequence>MDAYPQDGNGYNGISMMNHNSQMFGDYGSDSPGQFSGTYYADNDVQGGMEDNGDPKRRRIARVGDPLCLSIIFGYVACDMCRKKKIKCDGKMPKCSHCINYKTECIFTQVEKKRNPPKGAKYIEGLENRLGRMEHLLKLSGILDEGEGDLGQLEKKLADKAGLSAARQHRRSSTSDVTIKSSPRPQSSDQNGTVDSTSDYTAVNGQQSRRGSESPRGDTKKSEEVEALSDMMCSLVTNNYGETRFIGSSSGFSIFSPKGIQWVNEKTGDESFQKMMTESSGDESSSQSATWKPEIFGDIFARRVFRPLPPLNEALSLLKDYFENFNCMFPLFHEPTFMHLVQRQYSRDPYEGSGWWASLNCVLAIAHRLRVMSNLVPQEEDQKAWGFMKNALGVITELTMKNTDLLSVQALLGMALFMLGTHNPQPSFLLVAAATRMAHSIGLHKKGSAFNLSPVEVEQRKRVFWIAYLLDKDMCLRSGRPPTQDDDDMNVELPAEEPGDNIGNIPLSDGNGKVNLFRLMCTFSQISGRIYKRLYSTKAAKSSDGELLNAIGELDKELEDWKDSIPVDFRPENEIKASHTPLILHVVVLHFSYYNSLTTIHRMSVHHGYWSNRLSNYAIQGLNARPLNPRVFSSSTICVHAARATIQLLKYIPQGDFPCVWMIIYYPVSALMTLFTNVLQNPQDARTRSDIRLMHQVVSFLSAIAMEEETGGIKRMLEVCIEFERIAKLVVDKSDKETHSRRKRKTVHDENADEETEQPKDKKSTPNVSEKLPTPRATPPAKTAPPQQASQGLTPSFTADSMSQSFSPPSTSFSPAINPGIIPSIGPQPGDFPNMFTEFADLNQFGSGGIGSPSMNNFQQQLNMGADLWQMPMAPDWDGSWGMLPETYGQGPDGAIGTRHNGV</sequence>
<dbReference type="Gene3D" id="4.10.240.10">
    <property type="entry name" value="Zn(2)-C6 fungal-type DNA-binding domain"/>
    <property type="match status" value="1"/>
</dbReference>
<evidence type="ECO:0000256" key="1">
    <source>
        <dbReference type="ARBA" id="ARBA00022723"/>
    </source>
</evidence>
<name>A0A8H3FRP4_9LECA</name>
<evidence type="ECO:0000256" key="2">
    <source>
        <dbReference type="ARBA" id="ARBA00023242"/>
    </source>
</evidence>
<dbReference type="GO" id="GO:0000981">
    <property type="term" value="F:DNA-binding transcription factor activity, RNA polymerase II-specific"/>
    <property type="evidence" value="ECO:0007669"/>
    <property type="project" value="InterPro"/>
</dbReference>
<feature type="region of interest" description="Disordered" evidence="3">
    <location>
        <begin position="161"/>
        <end position="225"/>
    </location>
</feature>
<dbReference type="AlphaFoldDB" id="A0A8H3FRP4"/>
<gene>
    <name evidence="5" type="ORF">GOMPHAMPRED_004600</name>
</gene>
<feature type="domain" description="Zn(2)-C6 fungal-type" evidence="4">
    <location>
        <begin position="77"/>
        <end position="107"/>
    </location>
</feature>
<dbReference type="Pfam" id="PF04082">
    <property type="entry name" value="Fungal_trans"/>
    <property type="match status" value="1"/>
</dbReference>
<dbReference type="CDD" id="cd00067">
    <property type="entry name" value="GAL4"/>
    <property type="match status" value="1"/>
</dbReference>
<dbReference type="InterPro" id="IPR036864">
    <property type="entry name" value="Zn2-C6_fun-type_DNA-bd_sf"/>
</dbReference>
<dbReference type="GO" id="GO:0006351">
    <property type="term" value="P:DNA-templated transcription"/>
    <property type="evidence" value="ECO:0007669"/>
    <property type="project" value="InterPro"/>
</dbReference>
<dbReference type="GO" id="GO:0008270">
    <property type="term" value="F:zinc ion binding"/>
    <property type="evidence" value="ECO:0007669"/>
    <property type="project" value="InterPro"/>
</dbReference>
<dbReference type="Pfam" id="PF00172">
    <property type="entry name" value="Zn_clus"/>
    <property type="match status" value="1"/>
</dbReference>
<keyword evidence="6" id="KW-1185">Reference proteome</keyword>
<dbReference type="SUPFAM" id="SSF57701">
    <property type="entry name" value="Zn2/Cys6 DNA-binding domain"/>
    <property type="match status" value="1"/>
</dbReference>
<organism evidence="5 6">
    <name type="scientific">Gomphillus americanus</name>
    <dbReference type="NCBI Taxonomy" id="1940652"/>
    <lineage>
        <taxon>Eukaryota</taxon>
        <taxon>Fungi</taxon>
        <taxon>Dikarya</taxon>
        <taxon>Ascomycota</taxon>
        <taxon>Pezizomycotina</taxon>
        <taxon>Lecanoromycetes</taxon>
        <taxon>OSLEUM clade</taxon>
        <taxon>Ostropomycetidae</taxon>
        <taxon>Ostropales</taxon>
        <taxon>Graphidaceae</taxon>
        <taxon>Gomphilloideae</taxon>
        <taxon>Gomphillus</taxon>
    </lineage>
</organism>
<protein>
    <recommendedName>
        <fullName evidence="4">Zn(2)-C6 fungal-type domain-containing protein</fullName>
    </recommendedName>
</protein>
<dbReference type="GO" id="GO:0003677">
    <property type="term" value="F:DNA binding"/>
    <property type="evidence" value="ECO:0007669"/>
    <property type="project" value="InterPro"/>
</dbReference>
<feature type="region of interest" description="Disordered" evidence="3">
    <location>
        <begin position="734"/>
        <end position="818"/>
    </location>
</feature>
<feature type="compositionally biased region" description="Polar residues" evidence="3">
    <location>
        <begin position="787"/>
        <end position="800"/>
    </location>
</feature>
<dbReference type="InterPro" id="IPR007219">
    <property type="entry name" value="XnlR_reg_dom"/>
</dbReference>
<evidence type="ECO:0000256" key="3">
    <source>
        <dbReference type="SAM" id="MobiDB-lite"/>
    </source>
</evidence>
<evidence type="ECO:0000259" key="4">
    <source>
        <dbReference type="PROSITE" id="PS50048"/>
    </source>
</evidence>
<dbReference type="PROSITE" id="PS50048">
    <property type="entry name" value="ZN2_CY6_FUNGAL_2"/>
    <property type="match status" value="1"/>
</dbReference>
<dbReference type="InterPro" id="IPR050987">
    <property type="entry name" value="AtrR-like"/>
</dbReference>
<dbReference type="OrthoDB" id="2123952at2759"/>
<dbReference type="CDD" id="cd12148">
    <property type="entry name" value="fungal_TF_MHR"/>
    <property type="match status" value="1"/>
</dbReference>
<comment type="caution">
    <text evidence="5">The sequence shown here is derived from an EMBL/GenBank/DDBJ whole genome shotgun (WGS) entry which is preliminary data.</text>
</comment>
<evidence type="ECO:0000313" key="5">
    <source>
        <dbReference type="EMBL" id="CAF9928139.1"/>
    </source>
</evidence>
<dbReference type="InterPro" id="IPR001138">
    <property type="entry name" value="Zn2Cys6_DnaBD"/>
</dbReference>
<dbReference type="PANTHER" id="PTHR46910:SF25">
    <property type="entry name" value="ABC-TRANSPORTER-REGULATING TRANSCRIPTION FACTOR"/>
    <property type="match status" value="1"/>
</dbReference>
<proteinExistence type="predicted"/>